<gene>
    <name evidence="1" type="ORF">CR513_40825</name>
</gene>
<dbReference type="EMBL" id="QJKJ01008728">
    <property type="protein sequence ID" value="RDX78843.1"/>
    <property type="molecule type" value="Genomic_DNA"/>
</dbReference>
<sequence length="94" mass="11268">MGNIMKASIEDIKTYRLILDIGCHITNNVFYLFKDMYCYRSSTLIDCLYCFNLDAKVMDSLFNIECFVDIKCNVHDNNFAYLWHQRLVTYRKKE</sequence>
<reference evidence="1" key="1">
    <citation type="submission" date="2018-05" db="EMBL/GenBank/DDBJ databases">
        <title>Draft genome of Mucuna pruriens seed.</title>
        <authorList>
            <person name="Nnadi N.E."/>
            <person name="Vos R."/>
            <person name="Hasami M.H."/>
            <person name="Devisetty U.K."/>
            <person name="Aguiy J.C."/>
        </authorList>
    </citation>
    <scope>NUCLEOTIDE SEQUENCE [LARGE SCALE GENOMIC DNA]</scope>
    <source>
        <strain evidence="1">JCA_2017</strain>
    </source>
</reference>
<comment type="caution">
    <text evidence="1">The sequence shown here is derived from an EMBL/GenBank/DDBJ whole genome shotgun (WGS) entry which is preliminary data.</text>
</comment>
<evidence type="ECO:0000313" key="1">
    <source>
        <dbReference type="EMBL" id="RDX78843.1"/>
    </source>
</evidence>
<protein>
    <submittedName>
        <fullName evidence="1">Uncharacterized protein</fullName>
    </submittedName>
</protein>
<dbReference type="Proteomes" id="UP000257109">
    <property type="component" value="Unassembled WGS sequence"/>
</dbReference>
<name>A0A371FL32_MUCPR</name>
<feature type="non-terminal residue" evidence="1">
    <location>
        <position position="1"/>
    </location>
</feature>
<proteinExistence type="predicted"/>
<organism evidence="1 2">
    <name type="scientific">Mucuna pruriens</name>
    <name type="common">Velvet bean</name>
    <name type="synonym">Dolichos pruriens</name>
    <dbReference type="NCBI Taxonomy" id="157652"/>
    <lineage>
        <taxon>Eukaryota</taxon>
        <taxon>Viridiplantae</taxon>
        <taxon>Streptophyta</taxon>
        <taxon>Embryophyta</taxon>
        <taxon>Tracheophyta</taxon>
        <taxon>Spermatophyta</taxon>
        <taxon>Magnoliopsida</taxon>
        <taxon>eudicotyledons</taxon>
        <taxon>Gunneridae</taxon>
        <taxon>Pentapetalae</taxon>
        <taxon>rosids</taxon>
        <taxon>fabids</taxon>
        <taxon>Fabales</taxon>
        <taxon>Fabaceae</taxon>
        <taxon>Papilionoideae</taxon>
        <taxon>50 kb inversion clade</taxon>
        <taxon>NPAAA clade</taxon>
        <taxon>indigoferoid/millettioid clade</taxon>
        <taxon>Phaseoleae</taxon>
        <taxon>Mucuna</taxon>
    </lineage>
</organism>
<keyword evidence="2" id="KW-1185">Reference proteome</keyword>
<evidence type="ECO:0000313" key="2">
    <source>
        <dbReference type="Proteomes" id="UP000257109"/>
    </source>
</evidence>
<accession>A0A371FL32</accession>
<dbReference type="AlphaFoldDB" id="A0A371FL32"/>